<reference evidence="2 3" key="1">
    <citation type="submission" date="2024-10" db="EMBL/GenBank/DDBJ databases">
        <title>The Natural Products Discovery Center: Release of the First 8490 Sequenced Strains for Exploring Actinobacteria Biosynthetic Diversity.</title>
        <authorList>
            <person name="Kalkreuter E."/>
            <person name="Kautsar S.A."/>
            <person name="Yang D."/>
            <person name="Bader C.D."/>
            <person name="Teijaro C.N."/>
            <person name="Fluegel L."/>
            <person name="Davis C.M."/>
            <person name="Simpson J.R."/>
            <person name="Lauterbach L."/>
            <person name="Steele A.D."/>
            <person name="Gui C."/>
            <person name="Meng S."/>
            <person name="Li G."/>
            <person name="Viehrig K."/>
            <person name="Ye F."/>
            <person name="Su P."/>
            <person name="Kiefer A.F."/>
            <person name="Nichols A."/>
            <person name="Cepeda A.J."/>
            <person name="Yan W."/>
            <person name="Fan B."/>
            <person name="Jiang Y."/>
            <person name="Adhikari A."/>
            <person name="Zheng C.-J."/>
            <person name="Schuster L."/>
            <person name="Cowan T.M."/>
            <person name="Smanski M.J."/>
            <person name="Chevrette M.G."/>
            <person name="De Carvalho L.P.S."/>
            <person name="Shen B."/>
        </authorList>
    </citation>
    <scope>NUCLEOTIDE SEQUENCE [LARGE SCALE GENOMIC DNA]</scope>
    <source>
        <strain evidence="2 3">NPDC002173</strain>
    </source>
</reference>
<name>A0ABW6T920_9ACTN</name>
<gene>
    <name evidence="2" type="ORF">ACFYXI_43255</name>
</gene>
<feature type="region of interest" description="Disordered" evidence="1">
    <location>
        <begin position="1"/>
        <end position="20"/>
    </location>
</feature>
<protein>
    <submittedName>
        <fullName evidence="2">DUF6247 family protein</fullName>
    </submittedName>
</protein>
<dbReference type="InterPro" id="IPR046214">
    <property type="entry name" value="DUF6247"/>
</dbReference>
<dbReference type="Pfam" id="PF19760">
    <property type="entry name" value="DUF6247"/>
    <property type="match status" value="1"/>
</dbReference>
<sequence>MSAQPIEPHGAGAGHDPDEILSRLPERYRARFLADYREAMIAAAHETWRWKHLAEVLNLWHLRSLTYSQSGYDQARADVAAGLPGTPAEDVIPGWAELVAERTSRSA</sequence>
<keyword evidence="3" id="KW-1185">Reference proteome</keyword>
<accession>A0ABW6T920</accession>
<dbReference type="RefSeq" id="WP_387418480.1">
    <property type="nucleotide sequence ID" value="NZ_JBIASD010000089.1"/>
</dbReference>
<comment type="caution">
    <text evidence="2">The sequence shown here is derived from an EMBL/GenBank/DDBJ whole genome shotgun (WGS) entry which is preliminary data.</text>
</comment>
<evidence type="ECO:0000256" key="1">
    <source>
        <dbReference type="SAM" id="MobiDB-lite"/>
    </source>
</evidence>
<dbReference type="Proteomes" id="UP001602013">
    <property type="component" value="Unassembled WGS sequence"/>
</dbReference>
<proteinExistence type="predicted"/>
<evidence type="ECO:0000313" key="2">
    <source>
        <dbReference type="EMBL" id="MFF3672315.1"/>
    </source>
</evidence>
<organism evidence="2 3">
    <name type="scientific">Microtetraspora malaysiensis</name>
    <dbReference type="NCBI Taxonomy" id="161358"/>
    <lineage>
        <taxon>Bacteria</taxon>
        <taxon>Bacillati</taxon>
        <taxon>Actinomycetota</taxon>
        <taxon>Actinomycetes</taxon>
        <taxon>Streptosporangiales</taxon>
        <taxon>Streptosporangiaceae</taxon>
        <taxon>Microtetraspora</taxon>
    </lineage>
</organism>
<evidence type="ECO:0000313" key="3">
    <source>
        <dbReference type="Proteomes" id="UP001602013"/>
    </source>
</evidence>
<dbReference type="EMBL" id="JBIASD010000089">
    <property type="protein sequence ID" value="MFF3672315.1"/>
    <property type="molecule type" value="Genomic_DNA"/>
</dbReference>